<dbReference type="GO" id="GO:0005829">
    <property type="term" value="C:cytosol"/>
    <property type="evidence" value="ECO:0007669"/>
    <property type="project" value="TreeGrafter"/>
</dbReference>
<dbReference type="Pfam" id="PF04851">
    <property type="entry name" value="ResIII"/>
    <property type="match status" value="1"/>
</dbReference>
<dbReference type="GO" id="GO:0003677">
    <property type="term" value="F:DNA binding"/>
    <property type="evidence" value="ECO:0007669"/>
    <property type="project" value="InterPro"/>
</dbReference>
<dbReference type="AlphaFoldDB" id="A0AAW3ZME2"/>
<evidence type="ECO:0000313" key="3">
    <source>
        <dbReference type="EMBL" id="MBD8527295.1"/>
    </source>
</evidence>
<dbReference type="SMART" id="SM00487">
    <property type="entry name" value="DEXDc"/>
    <property type="match status" value="1"/>
</dbReference>
<proteinExistence type="predicted"/>
<accession>A0AAW3ZME2</accession>
<keyword evidence="4" id="KW-1185">Reference proteome</keyword>
<comment type="caution">
    <text evidence="3">The sequence shown here is derived from an EMBL/GenBank/DDBJ whole genome shotgun (WGS) entry which is preliminary data.</text>
</comment>
<evidence type="ECO:0000259" key="2">
    <source>
        <dbReference type="SMART" id="SM00487"/>
    </source>
</evidence>
<sequence>MALDLKLYQRRSIATLARYFDEARISNAATAFANQVEDGLRTEYSPLAGLPEVPYVCLRIPTGGGKTVMGAHIIRVAGRSYLDREYPLVLWLVPTTQIKKQTLDAFKNARHPYRVELDEAFNGNVTVFDIGEFTQIRPADLGTKVCVVIATVAALRVNDTEGRKVYQHNENLEPHFGGVSGSIEGLERGENGKALHSFANLLAIHRPLIITDEAHNATTPLSYEVYKRLSPAAVVELTATPDISSSNILVSVSAFELKTEHMIKFPILLKEHHDDWRAAISSAVARRKTLATLAMKEDDFVRPILLVQAENARGAATVEEVKKHLIDDDGVAETAIAIATGDQRELDGVDLFAKDCPIEVVITKQALKEGWDCSFAYIFASVAQVRSDKDVQQLLGRVLRMPYATLRRQDELNRAYAHVVSDSFGTAAAELTRSLEQIGFNPLEAASAVRREAEGTGKSGSLELTGGGAVEPEPPVTRMEVSKAPDLESIPEGDSGKIVFTPNDEGRGGVVTVTGEVSESSIDALVAAAAPKKQDEARDTMRRHHVAVMMTKAPSQRGLVFRVPRLCMMEQGELELVDEGAVHEDFAWDPLEYPADLSSLRLKEDSMTFEIKLQNQKVEYKATKDDAALYLPGFAQDRSITDLLGWLDHEIRETNIRQPVLREWIRQAVNGLTKTGWSLAQLLKAQFVLRRKLEEQLMLGKAKAYKAGFQHTLFGGGAVIETPDDDRYDFVYPADVSQYPARNPYMGSYRFDKHYYPLVGDLRERTGRGDEAEEFQCARVVDLLDEVKFWVRNLVAPNQFWMPTSRQRTYPDFVVELNDGRRLVVEYKGGDRFSNEDSQEKRNVGELWARRSGGRALYVMVQKVDEKGRGMREQILAAIHGDT</sequence>
<name>A0AAW3ZME2_9GAMM</name>
<keyword evidence="3" id="KW-0378">Hydrolase</keyword>
<keyword evidence="3" id="KW-0067">ATP-binding</keyword>
<feature type="domain" description="Helicase ATP-binding" evidence="2">
    <location>
        <begin position="1"/>
        <end position="272"/>
    </location>
</feature>
<dbReference type="SUPFAM" id="SSF52540">
    <property type="entry name" value="P-loop containing nucleoside triphosphate hydrolases"/>
    <property type="match status" value="2"/>
</dbReference>
<organism evidence="3 4">
    <name type="scientific">Pseudomarimonas arenosa</name>
    <dbReference type="NCBI Taxonomy" id="2774145"/>
    <lineage>
        <taxon>Bacteria</taxon>
        <taxon>Pseudomonadati</taxon>
        <taxon>Pseudomonadota</taxon>
        <taxon>Gammaproteobacteria</taxon>
        <taxon>Lysobacterales</taxon>
        <taxon>Lysobacteraceae</taxon>
        <taxon>Pseudomarimonas</taxon>
    </lineage>
</organism>
<protein>
    <submittedName>
        <fullName evidence="3">DEAD/DEAH box helicase family protein</fullName>
    </submittedName>
</protein>
<dbReference type="GO" id="GO:0005524">
    <property type="term" value="F:ATP binding"/>
    <property type="evidence" value="ECO:0007669"/>
    <property type="project" value="InterPro"/>
</dbReference>
<dbReference type="Gene3D" id="3.40.50.300">
    <property type="entry name" value="P-loop containing nucleotide triphosphate hydrolases"/>
    <property type="match status" value="1"/>
</dbReference>
<dbReference type="EMBL" id="JACYTR010000046">
    <property type="protein sequence ID" value="MBD8527295.1"/>
    <property type="molecule type" value="Genomic_DNA"/>
</dbReference>
<dbReference type="InterPro" id="IPR006935">
    <property type="entry name" value="Helicase/UvrB_N"/>
</dbReference>
<keyword evidence="3" id="KW-0547">Nucleotide-binding</keyword>
<reference evidence="3 4" key="1">
    <citation type="submission" date="2020-09" db="EMBL/GenBank/DDBJ databases">
        <title>Pseudoxanthomonas sp. CAU 1598 isolated from sand of Yaerae Beach.</title>
        <authorList>
            <person name="Kim W."/>
        </authorList>
    </citation>
    <scope>NUCLEOTIDE SEQUENCE [LARGE SCALE GENOMIC DNA]</scope>
    <source>
        <strain evidence="3 4">CAU 1598</strain>
    </source>
</reference>
<dbReference type="InterPro" id="IPR050742">
    <property type="entry name" value="Helicase_Restrict-Modif_Enz"/>
</dbReference>
<dbReference type="PANTHER" id="PTHR47396">
    <property type="entry name" value="TYPE I RESTRICTION ENZYME ECOKI R PROTEIN"/>
    <property type="match status" value="1"/>
</dbReference>
<dbReference type="GO" id="GO:0016787">
    <property type="term" value="F:hydrolase activity"/>
    <property type="evidence" value="ECO:0007669"/>
    <property type="project" value="InterPro"/>
</dbReference>
<dbReference type="Proteomes" id="UP000613768">
    <property type="component" value="Unassembled WGS sequence"/>
</dbReference>
<gene>
    <name evidence="3" type="ORF">IFO71_16245</name>
</gene>
<dbReference type="RefSeq" id="WP_192030716.1">
    <property type="nucleotide sequence ID" value="NZ_JACYTR010000046.1"/>
</dbReference>
<dbReference type="InterPro" id="IPR014001">
    <property type="entry name" value="Helicase_ATP-bd"/>
</dbReference>
<dbReference type="GO" id="GO:0004386">
    <property type="term" value="F:helicase activity"/>
    <property type="evidence" value="ECO:0007669"/>
    <property type="project" value="UniProtKB-KW"/>
</dbReference>
<evidence type="ECO:0000256" key="1">
    <source>
        <dbReference type="SAM" id="MobiDB-lite"/>
    </source>
</evidence>
<dbReference type="InterPro" id="IPR027417">
    <property type="entry name" value="P-loop_NTPase"/>
</dbReference>
<feature type="region of interest" description="Disordered" evidence="1">
    <location>
        <begin position="451"/>
        <end position="503"/>
    </location>
</feature>
<keyword evidence="3" id="KW-0347">Helicase</keyword>
<evidence type="ECO:0000313" key="4">
    <source>
        <dbReference type="Proteomes" id="UP000613768"/>
    </source>
</evidence>
<dbReference type="PANTHER" id="PTHR47396:SF1">
    <property type="entry name" value="ATP-DEPENDENT HELICASE IRC3-RELATED"/>
    <property type="match status" value="1"/>
</dbReference>